<dbReference type="RefSeq" id="XP_022400747.1">
    <property type="nucleotide sequence ID" value="XM_022546751.1"/>
</dbReference>
<evidence type="ECO:0000313" key="2">
    <source>
        <dbReference type="Proteomes" id="UP000184300"/>
    </source>
</evidence>
<organism evidence="1 2">
    <name type="scientific">Aspergillus glaucus CBS 516.65</name>
    <dbReference type="NCBI Taxonomy" id="1160497"/>
    <lineage>
        <taxon>Eukaryota</taxon>
        <taxon>Fungi</taxon>
        <taxon>Dikarya</taxon>
        <taxon>Ascomycota</taxon>
        <taxon>Pezizomycotina</taxon>
        <taxon>Eurotiomycetes</taxon>
        <taxon>Eurotiomycetidae</taxon>
        <taxon>Eurotiales</taxon>
        <taxon>Aspergillaceae</taxon>
        <taxon>Aspergillus</taxon>
        <taxon>Aspergillus subgen. Aspergillus</taxon>
    </lineage>
</organism>
<dbReference type="EMBL" id="KV878898">
    <property type="protein sequence ID" value="OJJ84049.1"/>
    <property type="molecule type" value="Genomic_DNA"/>
</dbReference>
<name>A0A1L9VJF0_ASPGL</name>
<protein>
    <submittedName>
        <fullName evidence="1">Uncharacterized protein</fullName>
    </submittedName>
</protein>
<gene>
    <name evidence="1" type="ORF">ASPGLDRAFT_47769</name>
</gene>
<dbReference type="Proteomes" id="UP000184300">
    <property type="component" value="Unassembled WGS sequence"/>
</dbReference>
<dbReference type="VEuPathDB" id="FungiDB:ASPGLDRAFT_47769"/>
<dbReference type="GeneID" id="34463012"/>
<evidence type="ECO:0000313" key="1">
    <source>
        <dbReference type="EMBL" id="OJJ84049.1"/>
    </source>
</evidence>
<accession>A0A1L9VJF0</accession>
<proteinExistence type="predicted"/>
<keyword evidence="2" id="KW-1185">Reference proteome</keyword>
<dbReference type="AlphaFoldDB" id="A0A1L9VJF0"/>
<sequence length="91" mass="10301">MFDAGISLNPNESEIDKPRNFIRQTATSSASSNSLYHCPYSSSVESRRISRKNDRGYGRTRSSRRLFGTRVNAFDEIERLGWGSSSLHTIN</sequence>
<reference evidence="2" key="1">
    <citation type="journal article" date="2017" name="Genome Biol.">
        <title>Comparative genomics reveals high biological diversity and specific adaptations in the industrially and medically important fungal genus Aspergillus.</title>
        <authorList>
            <person name="de Vries R.P."/>
            <person name="Riley R."/>
            <person name="Wiebenga A."/>
            <person name="Aguilar-Osorio G."/>
            <person name="Amillis S."/>
            <person name="Uchima C.A."/>
            <person name="Anderluh G."/>
            <person name="Asadollahi M."/>
            <person name="Askin M."/>
            <person name="Barry K."/>
            <person name="Battaglia E."/>
            <person name="Bayram O."/>
            <person name="Benocci T."/>
            <person name="Braus-Stromeyer S.A."/>
            <person name="Caldana C."/>
            <person name="Canovas D."/>
            <person name="Cerqueira G.C."/>
            <person name="Chen F."/>
            <person name="Chen W."/>
            <person name="Choi C."/>
            <person name="Clum A."/>
            <person name="Dos Santos R.A."/>
            <person name="Damasio A.R."/>
            <person name="Diallinas G."/>
            <person name="Emri T."/>
            <person name="Fekete E."/>
            <person name="Flipphi M."/>
            <person name="Freyberg S."/>
            <person name="Gallo A."/>
            <person name="Gournas C."/>
            <person name="Habgood R."/>
            <person name="Hainaut M."/>
            <person name="Harispe M.L."/>
            <person name="Henrissat B."/>
            <person name="Hilden K.S."/>
            <person name="Hope R."/>
            <person name="Hossain A."/>
            <person name="Karabika E."/>
            <person name="Karaffa L."/>
            <person name="Karanyi Z."/>
            <person name="Krasevec N."/>
            <person name="Kuo A."/>
            <person name="Kusch H."/>
            <person name="LaButti K."/>
            <person name="Lagendijk E.L."/>
            <person name="Lapidus A."/>
            <person name="Levasseur A."/>
            <person name="Lindquist E."/>
            <person name="Lipzen A."/>
            <person name="Logrieco A.F."/>
            <person name="MacCabe A."/>
            <person name="Maekelae M.R."/>
            <person name="Malavazi I."/>
            <person name="Melin P."/>
            <person name="Meyer V."/>
            <person name="Mielnichuk N."/>
            <person name="Miskei M."/>
            <person name="Molnar A.P."/>
            <person name="Mule G."/>
            <person name="Ngan C.Y."/>
            <person name="Orejas M."/>
            <person name="Orosz E."/>
            <person name="Ouedraogo J.P."/>
            <person name="Overkamp K.M."/>
            <person name="Park H.-S."/>
            <person name="Perrone G."/>
            <person name="Piumi F."/>
            <person name="Punt P.J."/>
            <person name="Ram A.F."/>
            <person name="Ramon A."/>
            <person name="Rauscher S."/>
            <person name="Record E."/>
            <person name="Riano-Pachon D.M."/>
            <person name="Robert V."/>
            <person name="Roehrig J."/>
            <person name="Ruller R."/>
            <person name="Salamov A."/>
            <person name="Salih N.S."/>
            <person name="Samson R.A."/>
            <person name="Sandor E."/>
            <person name="Sanguinetti M."/>
            <person name="Schuetze T."/>
            <person name="Sepcic K."/>
            <person name="Shelest E."/>
            <person name="Sherlock G."/>
            <person name="Sophianopoulou V."/>
            <person name="Squina F.M."/>
            <person name="Sun H."/>
            <person name="Susca A."/>
            <person name="Todd R.B."/>
            <person name="Tsang A."/>
            <person name="Unkles S.E."/>
            <person name="van de Wiele N."/>
            <person name="van Rossen-Uffink D."/>
            <person name="Oliveira J.V."/>
            <person name="Vesth T.C."/>
            <person name="Visser J."/>
            <person name="Yu J.-H."/>
            <person name="Zhou M."/>
            <person name="Andersen M.R."/>
            <person name="Archer D.B."/>
            <person name="Baker S.E."/>
            <person name="Benoit I."/>
            <person name="Brakhage A.A."/>
            <person name="Braus G.H."/>
            <person name="Fischer R."/>
            <person name="Frisvad J.C."/>
            <person name="Goldman G.H."/>
            <person name="Houbraken J."/>
            <person name="Oakley B."/>
            <person name="Pocsi I."/>
            <person name="Scazzocchio C."/>
            <person name="Seiboth B."/>
            <person name="vanKuyk P.A."/>
            <person name="Wortman J."/>
            <person name="Dyer P.S."/>
            <person name="Grigoriev I.V."/>
        </authorList>
    </citation>
    <scope>NUCLEOTIDE SEQUENCE [LARGE SCALE GENOMIC DNA]</scope>
    <source>
        <strain evidence="2">CBS 516.65</strain>
    </source>
</reference>